<dbReference type="EMBL" id="CM055731">
    <property type="protein sequence ID" value="KAJ8012431.1"/>
    <property type="molecule type" value="Genomic_DNA"/>
</dbReference>
<proteinExistence type="predicted"/>
<accession>A0ACC2H8W9</accession>
<protein>
    <submittedName>
        <fullName evidence="1">Uncharacterized protein</fullName>
    </submittedName>
</protein>
<keyword evidence="2" id="KW-1185">Reference proteome</keyword>
<comment type="caution">
    <text evidence="1">The sequence shown here is derived from an EMBL/GenBank/DDBJ whole genome shotgun (WGS) entry which is preliminary data.</text>
</comment>
<gene>
    <name evidence="1" type="ORF">DPEC_G00042700</name>
</gene>
<sequence>MSGAAGRFTTGASEYSVPGVQQTPGGVQQTRAGRRLVCVPGCEPDRVNDLLLLSPAESRGADTESSDECNAHVVFFPGDIQNFQREMALQQDGAQWLSWSLEQVALTLGRRFPNRHIWVVRASRMYLHKFSCYRNFVESNLFGAPEHTPDYGAFRHLRSLLSNGMEQAGLPNLLLHPGVGDTVVPGFSLALVGFSKGCVVLNQMVYELAMARADRELGPFVERLSDMYWLDGGHPGGSETWVTDTQALAELAASRIAVHAHVTPYEVQDPMRAWVGHEHGCFVKKLEELGAHLCQKLHFENEPASIENHFRIIQDF</sequence>
<reference evidence="1" key="1">
    <citation type="submission" date="2021-05" db="EMBL/GenBank/DDBJ databases">
        <authorList>
            <person name="Pan Q."/>
            <person name="Jouanno E."/>
            <person name="Zahm M."/>
            <person name="Klopp C."/>
            <person name="Cabau C."/>
            <person name="Louis A."/>
            <person name="Berthelot C."/>
            <person name="Parey E."/>
            <person name="Roest Crollius H."/>
            <person name="Montfort J."/>
            <person name="Robinson-Rechavi M."/>
            <person name="Bouchez O."/>
            <person name="Lampietro C."/>
            <person name="Lopez Roques C."/>
            <person name="Donnadieu C."/>
            <person name="Postlethwait J."/>
            <person name="Bobe J."/>
            <person name="Dillon D."/>
            <person name="Chandos A."/>
            <person name="von Hippel F."/>
            <person name="Guiguen Y."/>
        </authorList>
    </citation>
    <scope>NUCLEOTIDE SEQUENCE</scope>
    <source>
        <strain evidence="1">YG-Jan2019</strain>
    </source>
</reference>
<organism evidence="1 2">
    <name type="scientific">Dallia pectoralis</name>
    <name type="common">Alaska blackfish</name>
    <dbReference type="NCBI Taxonomy" id="75939"/>
    <lineage>
        <taxon>Eukaryota</taxon>
        <taxon>Metazoa</taxon>
        <taxon>Chordata</taxon>
        <taxon>Craniata</taxon>
        <taxon>Vertebrata</taxon>
        <taxon>Euteleostomi</taxon>
        <taxon>Actinopterygii</taxon>
        <taxon>Neopterygii</taxon>
        <taxon>Teleostei</taxon>
        <taxon>Protacanthopterygii</taxon>
        <taxon>Esociformes</taxon>
        <taxon>Umbridae</taxon>
        <taxon>Dallia</taxon>
    </lineage>
</organism>
<name>A0ACC2H8W9_DALPE</name>
<evidence type="ECO:0000313" key="1">
    <source>
        <dbReference type="EMBL" id="KAJ8012431.1"/>
    </source>
</evidence>
<evidence type="ECO:0000313" key="2">
    <source>
        <dbReference type="Proteomes" id="UP001157502"/>
    </source>
</evidence>
<dbReference type="Proteomes" id="UP001157502">
    <property type="component" value="Chromosome 4"/>
</dbReference>